<proteinExistence type="predicted"/>
<dbReference type="Proteomes" id="UP001165143">
    <property type="component" value="Unassembled WGS sequence"/>
</dbReference>
<organism evidence="2 3">
    <name type="scientific">Kitasatospora phosalacinea</name>
    <dbReference type="NCBI Taxonomy" id="2065"/>
    <lineage>
        <taxon>Bacteria</taxon>
        <taxon>Bacillati</taxon>
        <taxon>Actinomycetota</taxon>
        <taxon>Actinomycetes</taxon>
        <taxon>Kitasatosporales</taxon>
        <taxon>Streptomycetaceae</taxon>
        <taxon>Kitasatospora</taxon>
    </lineage>
</organism>
<dbReference type="AlphaFoldDB" id="A0A9W6UT78"/>
<comment type="caution">
    <text evidence="2">The sequence shown here is derived from an EMBL/GenBank/DDBJ whole genome shotgun (WGS) entry which is preliminary data.</text>
</comment>
<evidence type="ECO:0000313" key="3">
    <source>
        <dbReference type="Proteomes" id="UP001165143"/>
    </source>
</evidence>
<reference evidence="2" key="1">
    <citation type="submission" date="2023-02" db="EMBL/GenBank/DDBJ databases">
        <title>Kitasatospora phosalacinea NBRC 14362.</title>
        <authorList>
            <person name="Ichikawa N."/>
            <person name="Sato H."/>
            <person name="Tonouchi N."/>
        </authorList>
    </citation>
    <scope>NUCLEOTIDE SEQUENCE</scope>
    <source>
        <strain evidence="2">NBRC 14362</strain>
    </source>
</reference>
<accession>A0A9W6UT78</accession>
<evidence type="ECO:0000313" key="2">
    <source>
        <dbReference type="EMBL" id="GLW58872.1"/>
    </source>
</evidence>
<feature type="compositionally biased region" description="Low complexity" evidence="1">
    <location>
        <begin position="1"/>
        <end position="15"/>
    </location>
</feature>
<gene>
    <name evidence="2" type="ORF">Kpho01_68820</name>
</gene>
<feature type="compositionally biased region" description="Polar residues" evidence="1">
    <location>
        <begin position="16"/>
        <end position="29"/>
    </location>
</feature>
<sequence length="60" mass="6404">MIHCSSVTSTSSCSSATDQLPTESRQLSANRKEIEAQAVTAAYLATTLVQWFASGAIRRA</sequence>
<dbReference type="EMBL" id="BSRX01000062">
    <property type="protein sequence ID" value="GLW58872.1"/>
    <property type="molecule type" value="Genomic_DNA"/>
</dbReference>
<protein>
    <submittedName>
        <fullName evidence="2">Uncharacterized protein</fullName>
    </submittedName>
</protein>
<feature type="region of interest" description="Disordered" evidence="1">
    <location>
        <begin position="1"/>
        <end position="29"/>
    </location>
</feature>
<name>A0A9W6UT78_9ACTN</name>
<evidence type="ECO:0000256" key="1">
    <source>
        <dbReference type="SAM" id="MobiDB-lite"/>
    </source>
</evidence>